<proteinExistence type="predicted"/>
<feature type="region of interest" description="Disordered" evidence="1">
    <location>
        <begin position="1"/>
        <end position="33"/>
    </location>
</feature>
<evidence type="ECO:0000313" key="2">
    <source>
        <dbReference type="EMBL" id="AAC71684.1"/>
    </source>
</evidence>
<feature type="compositionally biased region" description="Pro residues" evidence="1">
    <location>
        <begin position="18"/>
        <end position="33"/>
    </location>
</feature>
<sequence length="101" mass="11525">MRSGVFEMPPSTEVYSPSPLPRKSPLPPPPRWYSGPPPYPGFLEFRRRTRSLPVPRTARLYGRERRSLPTAGVALRLLWSSRRAFSEPYRQSDGIDKDGSP</sequence>
<name>Q9YYR0_ADEG8</name>
<organism evidence="2">
    <name type="scientific">Avian adenovirus 8 (strain ATCC A-2A)</name>
    <name type="common">FAdV-8</name>
    <name type="synonym">Fowl adenovirus 8</name>
    <dbReference type="NCBI Taxonomy" id="66295"/>
    <lineage>
        <taxon>Viruses</taxon>
        <taxon>Varidnaviria</taxon>
        <taxon>Bamfordvirae</taxon>
        <taxon>Preplasmiviricota</taxon>
        <taxon>Polisuviricotina</taxon>
        <taxon>Pharingeaviricetes</taxon>
        <taxon>Rowavirales</taxon>
        <taxon>Adenoviridae</taxon>
        <taxon>Aviadenovirus</taxon>
        <taxon>Aviadenovirus hepatitidis</taxon>
        <taxon>Fowl aviadenovirus E</taxon>
    </lineage>
</organism>
<evidence type="ECO:0000256" key="1">
    <source>
        <dbReference type="SAM" id="MobiDB-lite"/>
    </source>
</evidence>
<reference evidence="2" key="1">
    <citation type="journal article" date="1998" name="J. Gen. Virol.">
        <title>Sequence and transcriptional analysis of terminal regions of the fowl adenovirus type 8 genome.</title>
        <authorList>
            <person name="Cao J.X."/>
            <person name="Krell P.J."/>
            <person name="Nagy E."/>
        </authorList>
    </citation>
    <scope>NUCLEOTIDE SEQUENCE</scope>
    <source>
        <strain evidence="2">ATCC A-2A</strain>
    </source>
</reference>
<dbReference type="EMBL" id="AF021254">
    <property type="protein sequence ID" value="AAC71684.1"/>
    <property type="molecule type" value="Genomic_DNA"/>
</dbReference>
<organismHost>
    <name type="scientific">Galliformes</name>
    <name type="common">landfowls</name>
    <dbReference type="NCBI Taxonomy" id="8976"/>
</organismHost>
<accession>Q9YYR0</accession>
<protein>
    <submittedName>
        <fullName evidence="2">Uncharacterized protein RTL10</fullName>
    </submittedName>
</protein>
<gene>
    <name evidence="2" type="primary">RTL10</name>
</gene>